<sequence length="437" mass="44474">MSAAQASSSGANAVLFGQAFRAALAVGSTDLSQMVNSTPTSGCTSATGPSYLYYYYGDMLSNESASPAVAWSPSPPMSGTCFGADYMPVAACKCHHSCASCGYAEQPTSMFDCITCAHGGPVTPVYVDGTGTCTPTLSPKFEDLRMGCYKACDAAEDFPAEYQSTGGCTDTCTGADDGYCDDGGAGSEYYFCALSTDCKDCGPRSSTTPLPPLSPPPLPKSPSSPPGATCPRTTTTDGNIATCLNWCLRRPDETCERCDCSTCEACISAPPNPLPPSLPALAPGQSASYVVEAKVRAAGDVSDYDATTLSSLKTKLSGNLGVDASTITVSVAGGSVLLTIAIATSDPAQSSQVTSTLQTNMGASRDASAYLGVAVEQVMSIEATAQVIDGTSSGGGLSTGAIIGIVVGVVGGLLLLILLLWLWKRKSTAKVVVKAAA</sequence>
<dbReference type="AlphaFoldDB" id="A0A7S2J6Y6"/>
<keyword evidence="2" id="KW-1133">Transmembrane helix</keyword>
<name>A0A7S2J6Y6_9EUKA</name>
<gene>
    <name evidence="3" type="ORF">CBRE1094_LOCUS40979</name>
</gene>
<evidence type="ECO:0000256" key="1">
    <source>
        <dbReference type="SAM" id="MobiDB-lite"/>
    </source>
</evidence>
<protein>
    <submittedName>
        <fullName evidence="3">Uncharacterized protein</fullName>
    </submittedName>
</protein>
<accession>A0A7S2J6Y6</accession>
<keyword evidence="2" id="KW-0472">Membrane</keyword>
<proteinExistence type="predicted"/>
<keyword evidence="2" id="KW-0812">Transmembrane</keyword>
<dbReference type="EMBL" id="HBGU01075200">
    <property type="protein sequence ID" value="CAD9539516.1"/>
    <property type="molecule type" value="Transcribed_RNA"/>
</dbReference>
<reference evidence="3" key="1">
    <citation type="submission" date="2021-01" db="EMBL/GenBank/DDBJ databases">
        <authorList>
            <person name="Corre E."/>
            <person name="Pelletier E."/>
            <person name="Niang G."/>
            <person name="Scheremetjew M."/>
            <person name="Finn R."/>
            <person name="Kale V."/>
            <person name="Holt S."/>
            <person name="Cochrane G."/>
            <person name="Meng A."/>
            <person name="Brown T."/>
            <person name="Cohen L."/>
        </authorList>
    </citation>
    <scope>NUCLEOTIDE SEQUENCE</scope>
    <source>
        <strain evidence="3">UTEX LB 985</strain>
    </source>
</reference>
<evidence type="ECO:0000313" key="3">
    <source>
        <dbReference type="EMBL" id="CAD9539516.1"/>
    </source>
</evidence>
<organism evidence="3">
    <name type="scientific">Haptolina brevifila</name>
    <dbReference type="NCBI Taxonomy" id="156173"/>
    <lineage>
        <taxon>Eukaryota</taxon>
        <taxon>Haptista</taxon>
        <taxon>Haptophyta</taxon>
        <taxon>Prymnesiophyceae</taxon>
        <taxon>Prymnesiales</taxon>
        <taxon>Prymnesiaceae</taxon>
        <taxon>Haptolina</taxon>
    </lineage>
</organism>
<feature type="transmembrane region" description="Helical" evidence="2">
    <location>
        <begin position="401"/>
        <end position="423"/>
    </location>
</feature>
<evidence type="ECO:0000256" key="2">
    <source>
        <dbReference type="SAM" id="Phobius"/>
    </source>
</evidence>
<feature type="compositionally biased region" description="Pro residues" evidence="1">
    <location>
        <begin position="209"/>
        <end position="225"/>
    </location>
</feature>
<feature type="region of interest" description="Disordered" evidence="1">
    <location>
        <begin position="207"/>
        <end position="233"/>
    </location>
</feature>